<evidence type="ECO:0000313" key="9">
    <source>
        <dbReference type="EMBL" id="KAK3007817.1"/>
    </source>
</evidence>
<dbReference type="CDD" id="cd00018">
    <property type="entry name" value="AP2"/>
    <property type="match status" value="1"/>
</dbReference>
<name>A0AA89AMC2_9ASTE</name>
<comment type="caution">
    <text evidence="9">The sequence shown here is derived from an EMBL/GenBank/DDBJ whole genome shotgun (WGS) entry which is preliminary data.</text>
</comment>
<dbReference type="GO" id="GO:0003700">
    <property type="term" value="F:DNA-binding transcription factor activity"/>
    <property type="evidence" value="ECO:0007669"/>
    <property type="project" value="InterPro"/>
</dbReference>
<feature type="domain" description="AP2/ERF" evidence="8">
    <location>
        <begin position="237"/>
        <end position="329"/>
    </location>
</feature>
<evidence type="ECO:0000256" key="7">
    <source>
        <dbReference type="SAM" id="MobiDB-lite"/>
    </source>
</evidence>
<keyword evidence="3" id="KW-0805">Transcription regulation</keyword>
<comment type="subcellular location">
    <subcellularLocation>
        <location evidence="1">Nucleus</location>
    </subcellularLocation>
</comment>
<dbReference type="Proteomes" id="UP001188597">
    <property type="component" value="Unassembled WGS sequence"/>
</dbReference>
<dbReference type="SMART" id="SM00380">
    <property type="entry name" value="AP2"/>
    <property type="match status" value="2"/>
</dbReference>
<dbReference type="Pfam" id="PF00847">
    <property type="entry name" value="AP2"/>
    <property type="match status" value="1"/>
</dbReference>
<evidence type="ECO:0000256" key="6">
    <source>
        <dbReference type="ARBA" id="ARBA00023242"/>
    </source>
</evidence>
<dbReference type="InterPro" id="IPR036955">
    <property type="entry name" value="AP2/ERF_dom_sf"/>
</dbReference>
<dbReference type="PANTHER" id="PTHR32467:SF101">
    <property type="entry name" value="AP2-LIKE ETHYLENE-RESPONSIVE TRANSCRIPTION FACTOR AIL6"/>
    <property type="match status" value="1"/>
</dbReference>
<keyword evidence="4" id="KW-0238">DNA-binding</keyword>
<dbReference type="InterPro" id="IPR016177">
    <property type="entry name" value="DNA-bd_dom_sf"/>
</dbReference>
<evidence type="ECO:0000259" key="8">
    <source>
        <dbReference type="PROSITE" id="PS51032"/>
    </source>
</evidence>
<feature type="compositionally biased region" description="Low complexity" evidence="7">
    <location>
        <begin position="456"/>
        <end position="473"/>
    </location>
</feature>
<proteinExistence type="predicted"/>
<evidence type="ECO:0000256" key="4">
    <source>
        <dbReference type="ARBA" id="ARBA00023125"/>
    </source>
</evidence>
<feature type="domain" description="AP2/ERF" evidence="8">
    <location>
        <begin position="365"/>
        <end position="423"/>
    </location>
</feature>
<dbReference type="EMBL" id="JAVXUP010001820">
    <property type="protein sequence ID" value="KAK3007817.1"/>
    <property type="molecule type" value="Genomic_DNA"/>
</dbReference>
<keyword evidence="10" id="KW-1185">Reference proteome</keyword>
<keyword evidence="2" id="KW-0677">Repeat</keyword>
<evidence type="ECO:0000256" key="2">
    <source>
        <dbReference type="ARBA" id="ARBA00022737"/>
    </source>
</evidence>
<dbReference type="PANTHER" id="PTHR32467">
    <property type="entry name" value="AP2-LIKE ETHYLENE-RESPONSIVE TRANSCRIPTION FACTOR"/>
    <property type="match status" value="1"/>
</dbReference>
<feature type="region of interest" description="Disordered" evidence="7">
    <location>
        <begin position="453"/>
        <end position="473"/>
    </location>
</feature>
<keyword evidence="5" id="KW-0804">Transcription</keyword>
<dbReference type="Gene3D" id="3.30.730.10">
    <property type="entry name" value="AP2/ERF domain"/>
    <property type="match status" value="2"/>
</dbReference>
<gene>
    <name evidence="9" type="ORF">RJ639_014874</name>
</gene>
<dbReference type="SUPFAM" id="SSF54171">
    <property type="entry name" value="DNA-binding domain"/>
    <property type="match status" value="2"/>
</dbReference>
<dbReference type="InterPro" id="IPR001471">
    <property type="entry name" value="AP2/ERF_dom"/>
</dbReference>
<protein>
    <recommendedName>
        <fullName evidence="8">AP2/ERF domain-containing protein</fullName>
    </recommendedName>
</protein>
<evidence type="ECO:0000256" key="5">
    <source>
        <dbReference type="ARBA" id="ARBA00023163"/>
    </source>
</evidence>
<accession>A0AA89AMC2</accession>
<dbReference type="FunFam" id="3.30.730.10:FF:000002">
    <property type="entry name" value="AP2-like ethylene-responsive transcription factor"/>
    <property type="match status" value="1"/>
</dbReference>
<dbReference type="GO" id="GO:0005634">
    <property type="term" value="C:nucleus"/>
    <property type="evidence" value="ECO:0007669"/>
    <property type="project" value="UniProtKB-SubCell"/>
</dbReference>
<dbReference type="AlphaFoldDB" id="A0AA89AMC2"/>
<evidence type="ECO:0000256" key="3">
    <source>
        <dbReference type="ARBA" id="ARBA00023015"/>
    </source>
</evidence>
<dbReference type="GO" id="GO:0003677">
    <property type="term" value="F:DNA binding"/>
    <property type="evidence" value="ECO:0007669"/>
    <property type="project" value="UniProtKB-KW"/>
</dbReference>
<dbReference type="PROSITE" id="PS51032">
    <property type="entry name" value="AP2_ERF"/>
    <property type="match status" value="2"/>
</dbReference>
<sequence>MAPENNWLSFSLLPMEMLSSSAPESTQMLHSSTDSQQYYFLDNFYANGWANQKAQAMYAEGDAHQAKEVADYISFMEPQIEQHQVPKLEDFLGGDSTSLVRYSDSQTDTQDSSLTHLYDQGGSASYFNDQQDLKTIAATAAFQTFSTNSGSEVDDSASVAKTQLVASGECAVQSTQSGDKLAYSQCANGGLSLGVHSNSNGAGHTNTTPSCEKAIVVVDSDSCKKIADSTFGQRTSIYRGVTRYCTDGREDTKRIYGITAVEGRARPGKGVKVYSLSLSLSHKHTQFVCLFMVGCRESSGGYDKEDKAARAYDLAALKYWGPTATTNFPVSNYSRELEDMKHVTKQEFIASLRRKSSGFSRGASIYRGVTRHHQQGRWQARIGRVAGNKDLYLGTFATEEEAAEAYDIAAIKFRGMNAVTNFEMNRYDVGAIAKSALPIGGAAKRLKLSLEAEQKPSVSNSQQPQGSSNSGSSISFAAAQPVSAIPYGLPFDSSTPLYHHHNFFHHLYPSNAGTSDTSGSASSVVTPMPSLPPPAEFFIWPHQSY</sequence>
<evidence type="ECO:0000256" key="1">
    <source>
        <dbReference type="ARBA" id="ARBA00004123"/>
    </source>
</evidence>
<evidence type="ECO:0000313" key="10">
    <source>
        <dbReference type="Proteomes" id="UP001188597"/>
    </source>
</evidence>
<reference evidence="9" key="1">
    <citation type="submission" date="2022-12" db="EMBL/GenBank/DDBJ databases">
        <title>Draft genome assemblies for two species of Escallonia (Escalloniales).</title>
        <authorList>
            <person name="Chanderbali A."/>
            <person name="Dervinis C."/>
            <person name="Anghel I."/>
            <person name="Soltis D."/>
            <person name="Soltis P."/>
            <person name="Zapata F."/>
        </authorList>
    </citation>
    <scope>NUCLEOTIDE SEQUENCE</scope>
    <source>
        <strain evidence="9">UCBG64.0493</strain>
        <tissue evidence="9">Leaf</tissue>
    </source>
</reference>
<keyword evidence="6" id="KW-0539">Nucleus</keyword>
<organism evidence="9 10">
    <name type="scientific">Escallonia herrerae</name>
    <dbReference type="NCBI Taxonomy" id="1293975"/>
    <lineage>
        <taxon>Eukaryota</taxon>
        <taxon>Viridiplantae</taxon>
        <taxon>Streptophyta</taxon>
        <taxon>Embryophyta</taxon>
        <taxon>Tracheophyta</taxon>
        <taxon>Spermatophyta</taxon>
        <taxon>Magnoliopsida</taxon>
        <taxon>eudicotyledons</taxon>
        <taxon>Gunneridae</taxon>
        <taxon>Pentapetalae</taxon>
        <taxon>asterids</taxon>
        <taxon>campanulids</taxon>
        <taxon>Escalloniales</taxon>
        <taxon>Escalloniaceae</taxon>
        <taxon>Escallonia</taxon>
    </lineage>
</organism>